<sequence length="64" mass="7391">MKKLGCDNINGELLTVEQAQSLSNLGMHSVRRIAQEAGAIRRIGRSYRINKKIFFEYIEKMYAE</sequence>
<organism evidence="1">
    <name type="scientific">Siphoviridae sp. ctDiR9</name>
    <dbReference type="NCBI Taxonomy" id="2825388"/>
    <lineage>
        <taxon>Viruses</taxon>
        <taxon>Duplodnaviria</taxon>
        <taxon>Heunggongvirae</taxon>
        <taxon>Uroviricota</taxon>
        <taxon>Caudoviricetes</taxon>
    </lineage>
</organism>
<evidence type="ECO:0000313" key="1">
    <source>
        <dbReference type="EMBL" id="DAE08903.1"/>
    </source>
</evidence>
<dbReference type="InterPro" id="IPR045591">
    <property type="entry name" value="DUF6462"/>
</dbReference>
<proteinExistence type="predicted"/>
<accession>A0A8S5PP12</accession>
<dbReference type="Pfam" id="PF20063">
    <property type="entry name" value="DUF6462"/>
    <property type="match status" value="1"/>
</dbReference>
<name>A0A8S5PP12_9CAUD</name>
<reference evidence="1" key="1">
    <citation type="journal article" date="2021" name="Proc. Natl. Acad. Sci. U.S.A.">
        <title>A Catalog of Tens of Thousands of Viruses from Human Metagenomes Reveals Hidden Associations with Chronic Diseases.</title>
        <authorList>
            <person name="Tisza M.J."/>
            <person name="Buck C.B."/>
        </authorList>
    </citation>
    <scope>NUCLEOTIDE SEQUENCE</scope>
    <source>
        <strain evidence="1">CtDiR9</strain>
    </source>
</reference>
<dbReference type="EMBL" id="BK015479">
    <property type="protein sequence ID" value="DAE08903.1"/>
    <property type="molecule type" value="Genomic_DNA"/>
</dbReference>
<protein>
    <submittedName>
        <fullName evidence="1">Uncharacterized protein</fullName>
    </submittedName>
</protein>